<comment type="similarity">
    <text evidence="1">Belongs to the multicopper oxidase family.</text>
</comment>
<gene>
    <name evidence="3" type="primary">SKU5_3</name>
    <name evidence="3" type="ORF">CFP56_017888</name>
</gene>
<evidence type="ECO:0000313" key="4">
    <source>
        <dbReference type="Proteomes" id="UP000237347"/>
    </source>
</evidence>
<organism evidence="3 4">
    <name type="scientific">Quercus suber</name>
    <name type="common">Cork oak</name>
    <dbReference type="NCBI Taxonomy" id="58331"/>
    <lineage>
        <taxon>Eukaryota</taxon>
        <taxon>Viridiplantae</taxon>
        <taxon>Streptophyta</taxon>
        <taxon>Embryophyta</taxon>
        <taxon>Tracheophyta</taxon>
        <taxon>Spermatophyta</taxon>
        <taxon>Magnoliopsida</taxon>
        <taxon>eudicotyledons</taxon>
        <taxon>Gunneridae</taxon>
        <taxon>Pentapetalae</taxon>
        <taxon>rosids</taxon>
        <taxon>fabids</taxon>
        <taxon>Fagales</taxon>
        <taxon>Fagaceae</taxon>
        <taxon>Quercus</taxon>
    </lineage>
</organism>
<dbReference type="Proteomes" id="UP000237347">
    <property type="component" value="Unassembled WGS sequence"/>
</dbReference>
<dbReference type="AlphaFoldDB" id="A0AAW0KKR8"/>
<evidence type="ECO:0000259" key="2">
    <source>
        <dbReference type="Pfam" id="PF07731"/>
    </source>
</evidence>
<dbReference type="Pfam" id="PF07731">
    <property type="entry name" value="Cu-oxidase_2"/>
    <property type="match status" value="1"/>
</dbReference>
<keyword evidence="4" id="KW-1185">Reference proteome</keyword>
<accession>A0AAW0KKR8</accession>
<protein>
    <submittedName>
        <fullName evidence="3">Monocopper oxidase-like protein sku5</fullName>
    </submittedName>
</protein>
<dbReference type="SUPFAM" id="SSF49503">
    <property type="entry name" value="Cupredoxins"/>
    <property type="match status" value="1"/>
</dbReference>
<evidence type="ECO:0000256" key="1">
    <source>
        <dbReference type="ARBA" id="ARBA00010609"/>
    </source>
</evidence>
<reference evidence="3 4" key="1">
    <citation type="journal article" date="2018" name="Sci. Data">
        <title>The draft genome sequence of cork oak.</title>
        <authorList>
            <person name="Ramos A.M."/>
            <person name="Usie A."/>
            <person name="Barbosa P."/>
            <person name="Barros P.M."/>
            <person name="Capote T."/>
            <person name="Chaves I."/>
            <person name="Simoes F."/>
            <person name="Abreu I."/>
            <person name="Carrasquinho I."/>
            <person name="Faro C."/>
            <person name="Guimaraes J.B."/>
            <person name="Mendonca D."/>
            <person name="Nobrega F."/>
            <person name="Rodrigues L."/>
            <person name="Saibo N.J.M."/>
            <person name="Varela M.C."/>
            <person name="Egas C."/>
            <person name="Matos J."/>
            <person name="Miguel C.M."/>
            <person name="Oliveira M.M."/>
            <person name="Ricardo C.P."/>
            <person name="Goncalves S."/>
        </authorList>
    </citation>
    <scope>NUCLEOTIDE SEQUENCE [LARGE SCALE GENOMIC DNA]</scope>
    <source>
        <strain evidence="4">cv. HL8</strain>
    </source>
</reference>
<proteinExistence type="inferred from homology"/>
<dbReference type="InterPro" id="IPR008972">
    <property type="entry name" value="Cupredoxin"/>
</dbReference>
<dbReference type="GO" id="GO:0016491">
    <property type="term" value="F:oxidoreductase activity"/>
    <property type="evidence" value="ECO:0007669"/>
    <property type="project" value="InterPro"/>
</dbReference>
<dbReference type="Gene3D" id="2.60.40.420">
    <property type="entry name" value="Cupredoxins - blue copper proteins"/>
    <property type="match status" value="1"/>
</dbReference>
<feature type="domain" description="Plastocyanin-like" evidence="2">
    <location>
        <begin position="83"/>
        <end position="143"/>
    </location>
</feature>
<sequence>MPLVFSLSNPQLSYLFPLLYPPVSGSFRWNVSAGAVRPNPQGSFKYGQITVTDVYVILNRSPELIDGKWRTTLNGISYLPPSTPLTLAQLFNFRGVYKLDFTNKLMNRPPKIDTSLINGTYRGFMEIIFQNNDTTVQSYHLDG</sequence>
<dbReference type="GO" id="GO:0005507">
    <property type="term" value="F:copper ion binding"/>
    <property type="evidence" value="ECO:0007669"/>
    <property type="project" value="InterPro"/>
</dbReference>
<dbReference type="EMBL" id="PKMF04000281">
    <property type="protein sequence ID" value="KAK7839530.1"/>
    <property type="molecule type" value="Genomic_DNA"/>
</dbReference>
<dbReference type="Gramene" id="rna-CFP56_57544">
    <property type="protein sequence ID" value="cds-POE46275.1"/>
    <property type="gene ID" value="gene-CFP56_57544"/>
</dbReference>
<dbReference type="InterPro" id="IPR011706">
    <property type="entry name" value="Cu-oxidase_C"/>
</dbReference>
<name>A0AAW0KKR8_QUESU</name>
<comment type="caution">
    <text evidence="3">The sequence shown here is derived from an EMBL/GenBank/DDBJ whole genome shotgun (WGS) entry which is preliminary data.</text>
</comment>
<evidence type="ECO:0000313" key="3">
    <source>
        <dbReference type="EMBL" id="KAK7839530.1"/>
    </source>
</evidence>